<dbReference type="OrthoDB" id="6316237at2"/>
<evidence type="ECO:0000313" key="2">
    <source>
        <dbReference type="Proteomes" id="UP000306719"/>
    </source>
</evidence>
<protein>
    <submittedName>
        <fullName evidence="1">Uncharacterized protein</fullName>
    </submittedName>
</protein>
<name>A0A5S3X6S5_9GAMM</name>
<dbReference type="RefSeq" id="WP_138543546.1">
    <property type="nucleotide sequence ID" value="NZ_PNCJ01000005.1"/>
</dbReference>
<evidence type="ECO:0000313" key="1">
    <source>
        <dbReference type="EMBL" id="TMP39655.1"/>
    </source>
</evidence>
<organism evidence="1 2">
    <name type="scientific">Pseudoalteromonas rubra</name>
    <dbReference type="NCBI Taxonomy" id="43658"/>
    <lineage>
        <taxon>Bacteria</taxon>
        <taxon>Pseudomonadati</taxon>
        <taxon>Pseudomonadota</taxon>
        <taxon>Gammaproteobacteria</taxon>
        <taxon>Alteromonadales</taxon>
        <taxon>Pseudoalteromonadaceae</taxon>
        <taxon>Pseudoalteromonas</taxon>
    </lineage>
</organism>
<sequence>MNIRTSTIALGIGVVATFMSFSSFATYKERIAAGGWKSTATVTYKNAGRNYSKSIRNAEVKKITDKVSMLHRYERDLSQKVRDSIQEKINGKASITSYRFDVIGDLEIKLTGLPDGTIQAKVGNISVSSHVGLKRSWYARGSISLSSNKLTLTGKYNPYTGKLTNLVANSNFDVRSSVDFDSILDIIPGFNWLVTNKVEDLAERELENGVISALNTRLYGYEDVLFGLDRYLPKNTYVFNGVDYAVKVRDAFRDLVSNESITIKVSQTKKTLLKNGYVMLDHLNINISNHLFVKVSETPTVERFWDSGCLYSEFCEPEP</sequence>
<comment type="caution">
    <text evidence="1">The sequence shown here is derived from an EMBL/GenBank/DDBJ whole genome shotgun (WGS) entry which is preliminary data.</text>
</comment>
<reference evidence="2" key="2">
    <citation type="submission" date="2019-06" db="EMBL/GenBank/DDBJ databases">
        <title>Co-occurence of chitin degradation, pigmentation and bioactivity in marine Pseudoalteromonas.</title>
        <authorList>
            <person name="Sonnenschein E.C."/>
            <person name="Bech P.K."/>
        </authorList>
    </citation>
    <scope>NUCLEOTIDE SEQUENCE [LARGE SCALE GENOMIC DNA]</scope>
    <source>
        <strain evidence="2">S2599</strain>
    </source>
</reference>
<reference evidence="1 2" key="1">
    <citation type="submission" date="2018-01" db="EMBL/GenBank/DDBJ databases">
        <authorList>
            <person name="Paulsen S."/>
            <person name="Gram L.K."/>
        </authorList>
    </citation>
    <scope>NUCLEOTIDE SEQUENCE [LARGE SCALE GENOMIC DNA]</scope>
    <source>
        <strain evidence="1 2">S2599</strain>
    </source>
</reference>
<proteinExistence type="predicted"/>
<accession>A0A5S3X6S5</accession>
<gene>
    <name evidence="1" type="ORF">CWB98_03450</name>
</gene>
<dbReference type="AlphaFoldDB" id="A0A5S3X6S5"/>
<dbReference type="EMBL" id="PNCJ01000005">
    <property type="protein sequence ID" value="TMP39655.1"/>
    <property type="molecule type" value="Genomic_DNA"/>
</dbReference>
<dbReference type="Proteomes" id="UP000306719">
    <property type="component" value="Unassembled WGS sequence"/>
</dbReference>